<keyword evidence="1" id="KW-0805">Transcription regulation</keyword>
<proteinExistence type="predicted"/>
<evidence type="ECO:0000256" key="2">
    <source>
        <dbReference type="ARBA" id="ARBA00023125"/>
    </source>
</evidence>
<keyword evidence="3" id="KW-0804">Transcription</keyword>
<dbReference type="GO" id="GO:0045892">
    <property type="term" value="P:negative regulation of DNA-templated transcription"/>
    <property type="evidence" value="ECO:0007669"/>
    <property type="project" value="InterPro"/>
</dbReference>
<evidence type="ECO:0000256" key="4">
    <source>
        <dbReference type="SAM" id="MobiDB-lite"/>
    </source>
</evidence>
<keyword evidence="2" id="KW-0238">DNA-binding</keyword>
<feature type="region of interest" description="Disordered" evidence="4">
    <location>
        <begin position="91"/>
        <end position="116"/>
    </location>
</feature>
<feature type="compositionally biased region" description="Basic and acidic residues" evidence="4">
    <location>
        <begin position="104"/>
        <end position="116"/>
    </location>
</feature>
<reference evidence="5" key="1">
    <citation type="journal article" date="2014" name="Front. Microbiol.">
        <title>High frequency of phylogenetically diverse reductive dehalogenase-homologous genes in deep subseafloor sedimentary metagenomes.</title>
        <authorList>
            <person name="Kawai M."/>
            <person name="Futagami T."/>
            <person name="Toyoda A."/>
            <person name="Takaki Y."/>
            <person name="Nishi S."/>
            <person name="Hori S."/>
            <person name="Arai W."/>
            <person name="Tsubouchi T."/>
            <person name="Morono Y."/>
            <person name="Uchiyama I."/>
            <person name="Ito T."/>
            <person name="Fujiyama A."/>
            <person name="Inagaki F."/>
            <person name="Takami H."/>
        </authorList>
    </citation>
    <scope>NUCLEOTIDE SEQUENCE</scope>
    <source>
        <strain evidence="5">Expedition CK06-06</strain>
    </source>
</reference>
<gene>
    <name evidence="5" type="ORF">S01H4_58606</name>
</gene>
<dbReference type="EMBL" id="BART01034254">
    <property type="protein sequence ID" value="GAH15989.1"/>
    <property type="molecule type" value="Genomic_DNA"/>
</dbReference>
<accession>X1EFS7</accession>
<comment type="caution">
    <text evidence="5">The sequence shown here is derived from an EMBL/GenBank/DDBJ whole genome shotgun (WGS) entry which is preliminary data.</text>
</comment>
<evidence type="ECO:0000256" key="3">
    <source>
        <dbReference type="ARBA" id="ARBA00023163"/>
    </source>
</evidence>
<dbReference type="GO" id="GO:0003677">
    <property type="term" value="F:DNA binding"/>
    <property type="evidence" value="ECO:0007669"/>
    <property type="project" value="UniProtKB-KW"/>
</dbReference>
<dbReference type="SUPFAM" id="SSF46785">
    <property type="entry name" value="Winged helix' DNA-binding domain"/>
    <property type="match status" value="1"/>
</dbReference>
<name>X1EFS7_9ZZZZ</name>
<protein>
    <recommendedName>
        <fullName evidence="6">Transcription regulator TrmB N-terminal domain-containing protein</fullName>
    </recommendedName>
</protein>
<evidence type="ECO:0000313" key="5">
    <source>
        <dbReference type="EMBL" id="GAH15989.1"/>
    </source>
</evidence>
<dbReference type="InterPro" id="IPR036390">
    <property type="entry name" value="WH_DNA-bd_sf"/>
</dbReference>
<evidence type="ECO:0000256" key="1">
    <source>
        <dbReference type="ARBA" id="ARBA00023015"/>
    </source>
</evidence>
<dbReference type="Pfam" id="PF03965">
    <property type="entry name" value="Penicillinase_R"/>
    <property type="match status" value="1"/>
</dbReference>
<evidence type="ECO:0008006" key="6">
    <source>
        <dbReference type="Google" id="ProtNLM"/>
    </source>
</evidence>
<organism evidence="5">
    <name type="scientific">marine sediment metagenome</name>
    <dbReference type="NCBI Taxonomy" id="412755"/>
    <lineage>
        <taxon>unclassified sequences</taxon>
        <taxon>metagenomes</taxon>
        <taxon>ecological metagenomes</taxon>
    </lineage>
</organism>
<dbReference type="InterPro" id="IPR005650">
    <property type="entry name" value="BlaI_family"/>
</dbReference>
<dbReference type="AlphaFoldDB" id="X1EFS7"/>
<sequence>MSELAFKALDILTDGEDELWVAHIIFDGQAKHTGDIQKIMKNDTGVSYDAVQRILKRLVSKNIVYRVIQGIYAPNLKMLLPKMIELLEAEGAPDLPRPDGQTDTAREEKTQSHKGG</sequence>